<dbReference type="InterPro" id="IPR014729">
    <property type="entry name" value="Rossmann-like_a/b/a_fold"/>
</dbReference>
<evidence type="ECO:0000256" key="4">
    <source>
        <dbReference type="ARBA" id="ARBA00022741"/>
    </source>
</evidence>
<gene>
    <name evidence="9 11" type="primary">coaD</name>
    <name evidence="11" type="ORF">ESOMN_v1c05420</name>
</gene>
<dbReference type="Gene3D" id="3.40.50.620">
    <property type="entry name" value="HUPs"/>
    <property type="match status" value="1"/>
</dbReference>
<evidence type="ECO:0000256" key="7">
    <source>
        <dbReference type="ARBA" id="ARBA00022993"/>
    </source>
</evidence>
<feature type="binding site" evidence="9">
    <location>
        <position position="97"/>
    </location>
    <ligand>
        <name>ATP</name>
        <dbReference type="ChEBI" id="CHEBI:30616"/>
    </ligand>
</feature>
<comment type="subunit">
    <text evidence="9">Homohexamer.</text>
</comment>
<dbReference type="Proteomes" id="UP000232230">
    <property type="component" value="Chromosome"/>
</dbReference>
<evidence type="ECO:0000256" key="6">
    <source>
        <dbReference type="ARBA" id="ARBA00022842"/>
    </source>
</evidence>
<sequence>MKAIYPGSFNPFHEGHLNILTKALNIFDEIYIVVTKNINKINDSNFSSRMEKINKAVNNPKVHVIINENELTIEIAKKYQCSHIIRGLRSDTDFKYELEYYDGNKFLDPNIETIYFISDHEKRKLSSTIIKEIANYKK</sequence>
<feature type="binding site" evidence="9">
    <location>
        <position position="8"/>
    </location>
    <ligand>
        <name>substrate</name>
    </ligand>
</feature>
<dbReference type="EMBL" id="CP024965">
    <property type="protein sequence ID" value="ATZ18924.1"/>
    <property type="molecule type" value="Genomic_DNA"/>
</dbReference>
<dbReference type="Pfam" id="PF01467">
    <property type="entry name" value="CTP_transf_like"/>
    <property type="match status" value="1"/>
</dbReference>
<dbReference type="NCBIfam" id="TIGR01510">
    <property type="entry name" value="coaD_prev_kdtB"/>
    <property type="match status" value="1"/>
</dbReference>
<dbReference type="NCBIfam" id="TIGR00125">
    <property type="entry name" value="cyt_tran_rel"/>
    <property type="match status" value="1"/>
</dbReference>
<keyword evidence="7 9" id="KW-0173">Coenzyme A biosynthesis</keyword>
<dbReference type="UniPathway" id="UPA00241">
    <property type="reaction ID" value="UER00355"/>
</dbReference>
<comment type="cofactor">
    <cofactor evidence="9">
        <name>Mg(2+)</name>
        <dbReference type="ChEBI" id="CHEBI:18420"/>
    </cofactor>
</comment>
<keyword evidence="6 9" id="KW-0460">Magnesium</keyword>
<comment type="catalytic activity">
    <reaction evidence="8 9">
        <text>(R)-4'-phosphopantetheine + ATP + H(+) = 3'-dephospho-CoA + diphosphate</text>
        <dbReference type="Rhea" id="RHEA:19801"/>
        <dbReference type="ChEBI" id="CHEBI:15378"/>
        <dbReference type="ChEBI" id="CHEBI:30616"/>
        <dbReference type="ChEBI" id="CHEBI:33019"/>
        <dbReference type="ChEBI" id="CHEBI:57328"/>
        <dbReference type="ChEBI" id="CHEBI:61723"/>
        <dbReference type="EC" id="2.7.7.3"/>
    </reaction>
</comment>
<dbReference type="PRINTS" id="PR01020">
    <property type="entry name" value="LPSBIOSNTHSS"/>
</dbReference>
<feature type="binding site" evidence="9">
    <location>
        <position position="16"/>
    </location>
    <ligand>
        <name>ATP</name>
        <dbReference type="ChEBI" id="CHEBI:30616"/>
    </ligand>
</feature>
<dbReference type="GO" id="GO:0005524">
    <property type="term" value="F:ATP binding"/>
    <property type="evidence" value="ECO:0007669"/>
    <property type="project" value="UniProtKB-KW"/>
</dbReference>
<dbReference type="GO" id="GO:0005737">
    <property type="term" value="C:cytoplasm"/>
    <property type="evidence" value="ECO:0007669"/>
    <property type="project" value="UniProtKB-SubCell"/>
</dbReference>
<dbReference type="GO" id="GO:0015937">
    <property type="term" value="P:coenzyme A biosynthetic process"/>
    <property type="evidence" value="ECO:0007669"/>
    <property type="project" value="UniProtKB-UniRule"/>
</dbReference>
<feature type="site" description="Transition state stabilizer" evidence="9">
    <location>
        <position position="16"/>
    </location>
</feature>
<dbReference type="RefSeq" id="WP_024863444.1">
    <property type="nucleotide sequence ID" value="NZ_CP024965.1"/>
</dbReference>
<keyword evidence="4 9" id="KW-0547">Nucleotide-binding</keyword>
<proteinExistence type="inferred from homology"/>
<evidence type="ECO:0000313" key="12">
    <source>
        <dbReference type="Proteomes" id="UP000232230"/>
    </source>
</evidence>
<evidence type="ECO:0000256" key="8">
    <source>
        <dbReference type="ARBA" id="ARBA00029346"/>
    </source>
</evidence>
<organism evidence="11 12">
    <name type="scientific">Williamsoniiplasma somnilux</name>
    <dbReference type="NCBI Taxonomy" id="215578"/>
    <lineage>
        <taxon>Bacteria</taxon>
        <taxon>Bacillati</taxon>
        <taxon>Mycoplasmatota</taxon>
        <taxon>Mollicutes</taxon>
        <taxon>Entomoplasmatales</taxon>
        <taxon>Williamsoniiplasma</taxon>
    </lineage>
</organism>
<feature type="binding site" evidence="9">
    <location>
        <begin position="122"/>
        <end position="128"/>
    </location>
    <ligand>
        <name>ATP</name>
        <dbReference type="ChEBI" id="CHEBI:30616"/>
    </ligand>
</feature>
<keyword evidence="12" id="KW-1185">Reference proteome</keyword>
<dbReference type="KEGG" id="esx:ESOMN_v1c05420"/>
<feature type="binding site" evidence="9">
    <location>
        <begin position="87"/>
        <end position="89"/>
    </location>
    <ligand>
        <name>ATP</name>
        <dbReference type="ChEBI" id="CHEBI:30616"/>
    </ligand>
</feature>
<dbReference type="SUPFAM" id="SSF52374">
    <property type="entry name" value="Nucleotidylyl transferase"/>
    <property type="match status" value="1"/>
</dbReference>
<dbReference type="PANTHER" id="PTHR21342:SF1">
    <property type="entry name" value="PHOSPHOPANTETHEINE ADENYLYLTRANSFERASE"/>
    <property type="match status" value="1"/>
</dbReference>
<evidence type="ECO:0000313" key="11">
    <source>
        <dbReference type="EMBL" id="ATZ18924.1"/>
    </source>
</evidence>
<feature type="binding site" evidence="9">
    <location>
        <position position="72"/>
    </location>
    <ligand>
        <name>substrate</name>
    </ligand>
</feature>
<dbReference type="InterPro" id="IPR004821">
    <property type="entry name" value="Cyt_trans-like"/>
</dbReference>
<evidence type="ECO:0000259" key="10">
    <source>
        <dbReference type="Pfam" id="PF01467"/>
    </source>
</evidence>
<reference evidence="11 12" key="1">
    <citation type="submission" date="2017-11" db="EMBL/GenBank/DDBJ databases">
        <title>Genome sequence of Entomoplasma somnilux PYAN-1 (ATCC 49194).</title>
        <authorList>
            <person name="Lo W.-S."/>
            <person name="Gasparich G.E."/>
            <person name="Kuo C.-H."/>
        </authorList>
    </citation>
    <scope>NUCLEOTIDE SEQUENCE [LARGE SCALE GENOMIC DNA]</scope>
    <source>
        <strain evidence="11 12">PYAN-1</strain>
    </source>
</reference>
<feature type="domain" description="Cytidyltransferase-like" evidence="10">
    <location>
        <begin position="4"/>
        <end position="132"/>
    </location>
</feature>
<keyword evidence="1 9" id="KW-0963">Cytoplasm</keyword>
<dbReference type="GO" id="GO:0004595">
    <property type="term" value="F:pantetheine-phosphate adenylyltransferase activity"/>
    <property type="evidence" value="ECO:0007669"/>
    <property type="project" value="UniProtKB-UniRule"/>
</dbReference>
<comment type="pathway">
    <text evidence="9">Cofactor biosynthesis; coenzyme A biosynthesis; CoA from (R)-pantothenate: step 4/5.</text>
</comment>
<accession>A0A2K8NYV1</accession>
<keyword evidence="5 9" id="KW-0067">ATP-binding</keyword>
<dbReference type="InterPro" id="IPR001980">
    <property type="entry name" value="PPAT"/>
</dbReference>
<name>A0A2K8NYV1_9MOLU</name>
<comment type="function">
    <text evidence="9">Reversibly transfers an adenylyl group from ATP to 4'-phosphopantetheine, yielding dephospho-CoA (dPCoA) and pyrophosphate.</text>
</comment>
<evidence type="ECO:0000256" key="3">
    <source>
        <dbReference type="ARBA" id="ARBA00022695"/>
    </source>
</evidence>
<feature type="binding site" evidence="9">
    <location>
        <position position="86"/>
    </location>
    <ligand>
        <name>substrate</name>
    </ligand>
</feature>
<feature type="binding site" evidence="9">
    <location>
        <begin position="8"/>
        <end position="9"/>
    </location>
    <ligand>
        <name>ATP</name>
        <dbReference type="ChEBI" id="CHEBI:30616"/>
    </ligand>
</feature>
<dbReference type="PANTHER" id="PTHR21342">
    <property type="entry name" value="PHOSPHOPANTETHEINE ADENYLYLTRANSFERASE"/>
    <property type="match status" value="1"/>
</dbReference>
<protein>
    <recommendedName>
        <fullName evidence="9">Phosphopantetheine adenylyltransferase</fullName>
        <ecNumber evidence="9">2.7.7.3</ecNumber>
    </recommendedName>
    <alternativeName>
        <fullName evidence="9">Dephospho-CoA pyrophosphorylase</fullName>
    </alternativeName>
    <alternativeName>
        <fullName evidence="9">Pantetheine-phosphate adenylyltransferase</fullName>
        <shortName evidence="9">PPAT</shortName>
    </alternativeName>
</protein>
<evidence type="ECO:0000256" key="2">
    <source>
        <dbReference type="ARBA" id="ARBA00022679"/>
    </source>
</evidence>
<dbReference type="AlphaFoldDB" id="A0A2K8NYV1"/>
<evidence type="ECO:0000256" key="1">
    <source>
        <dbReference type="ARBA" id="ARBA00022490"/>
    </source>
</evidence>
<comment type="subcellular location">
    <subcellularLocation>
        <location evidence="9">Cytoplasm</location>
    </subcellularLocation>
</comment>
<evidence type="ECO:0000256" key="5">
    <source>
        <dbReference type="ARBA" id="ARBA00022840"/>
    </source>
</evidence>
<dbReference type="EC" id="2.7.7.3" evidence="9"/>
<feature type="binding site" evidence="9">
    <location>
        <position position="40"/>
    </location>
    <ligand>
        <name>substrate</name>
    </ligand>
</feature>
<evidence type="ECO:0000256" key="9">
    <source>
        <dbReference type="HAMAP-Rule" id="MF_00151"/>
    </source>
</evidence>
<comment type="similarity">
    <text evidence="9">Belongs to the bacterial CoaD family.</text>
</comment>
<dbReference type="HAMAP" id="MF_00151">
    <property type="entry name" value="PPAT_bact"/>
    <property type="match status" value="1"/>
</dbReference>
<keyword evidence="2 9" id="KW-0808">Transferase</keyword>
<keyword evidence="3 9" id="KW-0548">Nucleotidyltransferase</keyword>